<name>A0A9D4L995_DREPO</name>
<proteinExistence type="predicted"/>
<sequence length="52" mass="5733">MISSTGMVPKQARQVAKDREDVGKEQHHGGVRPLRRNGAARAATSGLHREER</sequence>
<reference evidence="2" key="1">
    <citation type="journal article" date="2019" name="bioRxiv">
        <title>The Genome of the Zebra Mussel, Dreissena polymorpha: A Resource for Invasive Species Research.</title>
        <authorList>
            <person name="McCartney M.A."/>
            <person name="Auch B."/>
            <person name="Kono T."/>
            <person name="Mallez S."/>
            <person name="Zhang Y."/>
            <person name="Obille A."/>
            <person name="Becker A."/>
            <person name="Abrahante J.E."/>
            <person name="Garbe J."/>
            <person name="Badalamenti J.P."/>
            <person name="Herman A."/>
            <person name="Mangelson H."/>
            <person name="Liachko I."/>
            <person name="Sullivan S."/>
            <person name="Sone E.D."/>
            <person name="Koren S."/>
            <person name="Silverstein K.A.T."/>
            <person name="Beckman K.B."/>
            <person name="Gohl D.M."/>
        </authorList>
    </citation>
    <scope>NUCLEOTIDE SEQUENCE</scope>
    <source>
        <strain evidence="2">Duluth1</strain>
        <tissue evidence="2">Whole animal</tissue>
    </source>
</reference>
<evidence type="ECO:0000313" key="3">
    <source>
        <dbReference type="Proteomes" id="UP000828390"/>
    </source>
</evidence>
<accession>A0A9D4L995</accession>
<dbReference type="EMBL" id="JAIWYP010000003">
    <property type="protein sequence ID" value="KAH3853564.1"/>
    <property type="molecule type" value="Genomic_DNA"/>
</dbReference>
<comment type="caution">
    <text evidence="2">The sequence shown here is derived from an EMBL/GenBank/DDBJ whole genome shotgun (WGS) entry which is preliminary data.</text>
</comment>
<evidence type="ECO:0000256" key="1">
    <source>
        <dbReference type="SAM" id="MobiDB-lite"/>
    </source>
</evidence>
<feature type="compositionally biased region" description="Basic and acidic residues" evidence="1">
    <location>
        <begin position="15"/>
        <end position="28"/>
    </location>
</feature>
<dbReference type="AlphaFoldDB" id="A0A9D4L995"/>
<organism evidence="2 3">
    <name type="scientific">Dreissena polymorpha</name>
    <name type="common">Zebra mussel</name>
    <name type="synonym">Mytilus polymorpha</name>
    <dbReference type="NCBI Taxonomy" id="45954"/>
    <lineage>
        <taxon>Eukaryota</taxon>
        <taxon>Metazoa</taxon>
        <taxon>Spiralia</taxon>
        <taxon>Lophotrochozoa</taxon>
        <taxon>Mollusca</taxon>
        <taxon>Bivalvia</taxon>
        <taxon>Autobranchia</taxon>
        <taxon>Heteroconchia</taxon>
        <taxon>Euheterodonta</taxon>
        <taxon>Imparidentia</taxon>
        <taxon>Neoheterodontei</taxon>
        <taxon>Myida</taxon>
        <taxon>Dreissenoidea</taxon>
        <taxon>Dreissenidae</taxon>
        <taxon>Dreissena</taxon>
    </lineage>
</organism>
<protein>
    <submittedName>
        <fullName evidence="2">Uncharacterized protein</fullName>
    </submittedName>
</protein>
<gene>
    <name evidence="2" type="ORF">DPMN_096092</name>
</gene>
<reference evidence="2" key="2">
    <citation type="submission" date="2020-11" db="EMBL/GenBank/DDBJ databases">
        <authorList>
            <person name="McCartney M.A."/>
            <person name="Auch B."/>
            <person name="Kono T."/>
            <person name="Mallez S."/>
            <person name="Becker A."/>
            <person name="Gohl D.M."/>
            <person name="Silverstein K.A.T."/>
            <person name="Koren S."/>
            <person name="Bechman K.B."/>
            <person name="Herman A."/>
            <person name="Abrahante J.E."/>
            <person name="Garbe J."/>
        </authorList>
    </citation>
    <scope>NUCLEOTIDE SEQUENCE</scope>
    <source>
        <strain evidence="2">Duluth1</strain>
        <tissue evidence="2">Whole animal</tissue>
    </source>
</reference>
<dbReference type="Proteomes" id="UP000828390">
    <property type="component" value="Unassembled WGS sequence"/>
</dbReference>
<feature type="region of interest" description="Disordered" evidence="1">
    <location>
        <begin position="1"/>
        <end position="52"/>
    </location>
</feature>
<keyword evidence="3" id="KW-1185">Reference proteome</keyword>
<evidence type="ECO:0000313" key="2">
    <source>
        <dbReference type="EMBL" id="KAH3853564.1"/>
    </source>
</evidence>